<evidence type="ECO:0000256" key="5">
    <source>
        <dbReference type="ARBA" id="ARBA00023284"/>
    </source>
</evidence>
<feature type="active site" description="Cysteine sulfenic acid (-SOH) intermediate" evidence="6">
    <location>
        <position position="61"/>
    </location>
</feature>
<comment type="catalytic activity">
    <reaction evidence="6">
        <text>a hydroperoxide + [thioredoxin]-dithiol = an alcohol + [thioredoxin]-disulfide + H2O</text>
        <dbReference type="Rhea" id="RHEA:62620"/>
        <dbReference type="Rhea" id="RHEA-COMP:10698"/>
        <dbReference type="Rhea" id="RHEA-COMP:10700"/>
        <dbReference type="ChEBI" id="CHEBI:15377"/>
        <dbReference type="ChEBI" id="CHEBI:29950"/>
        <dbReference type="ChEBI" id="CHEBI:30879"/>
        <dbReference type="ChEBI" id="CHEBI:35924"/>
        <dbReference type="ChEBI" id="CHEBI:50058"/>
        <dbReference type="EC" id="1.11.1.24"/>
    </reaction>
</comment>
<evidence type="ECO:0000256" key="3">
    <source>
        <dbReference type="ARBA" id="ARBA00023002"/>
    </source>
</evidence>
<evidence type="ECO:0000256" key="6">
    <source>
        <dbReference type="HAMAP-Rule" id="MF_00269"/>
    </source>
</evidence>
<evidence type="ECO:0000313" key="8">
    <source>
        <dbReference type="EMBL" id="MBB4036978.1"/>
    </source>
</evidence>
<evidence type="ECO:0000256" key="4">
    <source>
        <dbReference type="ARBA" id="ARBA00023157"/>
    </source>
</evidence>
<feature type="domain" description="Thioredoxin" evidence="7">
    <location>
        <begin position="19"/>
        <end position="167"/>
    </location>
</feature>
<dbReference type="RefSeq" id="WP_183307858.1">
    <property type="nucleotide sequence ID" value="NZ_JACIEP010000010.1"/>
</dbReference>
<evidence type="ECO:0000256" key="1">
    <source>
        <dbReference type="ARBA" id="ARBA00022559"/>
    </source>
</evidence>
<evidence type="ECO:0000259" key="7">
    <source>
        <dbReference type="PROSITE" id="PS51352"/>
    </source>
</evidence>
<dbReference type="InterPro" id="IPR018219">
    <property type="entry name" value="Tpx_CS"/>
</dbReference>
<dbReference type="InterPro" id="IPR036249">
    <property type="entry name" value="Thioredoxin-like_sf"/>
</dbReference>
<dbReference type="EMBL" id="JACIEP010000010">
    <property type="protein sequence ID" value="MBB4036978.1"/>
    <property type="molecule type" value="Genomic_DNA"/>
</dbReference>
<evidence type="ECO:0000313" key="9">
    <source>
        <dbReference type="Proteomes" id="UP000555103"/>
    </source>
</evidence>
<organism evidence="8 9">
    <name type="scientific">Dysgonomonas hofstadii</name>
    <dbReference type="NCBI Taxonomy" id="637886"/>
    <lineage>
        <taxon>Bacteria</taxon>
        <taxon>Pseudomonadati</taxon>
        <taxon>Bacteroidota</taxon>
        <taxon>Bacteroidia</taxon>
        <taxon>Bacteroidales</taxon>
        <taxon>Dysgonomonadaceae</taxon>
        <taxon>Dysgonomonas</taxon>
    </lineage>
</organism>
<keyword evidence="3 6" id="KW-0560">Oxidoreductase</keyword>
<dbReference type="PROSITE" id="PS01265">
    <property type="entry name" value="TPX"/>
    <property type="match status" value="1"/>
</dbReference>
<dbReference type="InterPro" id="IPR050455">
    <property type="entry name" value="Tpx_Peroxidase_subfamily"/>
</dbReference>
<keyword evidence="1 6" id="KW-0575">Peroxidase</keyword>
<dbReference type="CDD" id="cd03014">
    <property type="entry name" value="PRX_Atyp2cys"/>
    <property type="match status" value="1"/>
</dbReference>
<dbReference type="GO" id="GO:0008379">
    <property type="term" value="F:thioredoxin peroxidase activity"/>
    <property type="evidence" value="ECO:0007669"/>
    <property type="project" value="UniProtKB-UniRule"/>
</dbReference>
<protein>
    <recommendedName>
        <fullName evidence="6">Thiol peroxidase</fullName>
        <shortName evidence="6">Tpx</shortName>
        <ecNumber evidence="6">1.11.1.24</ecNumber>
    </recommendedName>
    <alternativeName>
        <fullName evidence="6">Peroxiredoxin tpx</fullName>
        <shortName evidence="6">Prx</shortName>
    </alternativeName>
    <alternativeName>
        <fullName evidence="6">Thioredoxin peroxidase</fullName>
    </alternativeName>
    <alternativeName>
        <fullName evidence="6">Thioredoxin-dependent peroxiredoxin</fullName>
    </alternativeName>
</protein>
<dbReference type="InterPro" id="IPR013740">
    <property type="entry name" value="Redoxin"/>
</dbReference>
<reference evidence="8 9" key="1">
    <citation type="submission" date="2020-08" db="EMBL/GenBank/DDBJ databases">
        <title>Genomic Encyclopedia of Type Strains, Phase IV (KMG-IV): sequencing the most valuable type-strain genomes for metagenomic binning, comparative biology and taxonomic classification.</title>
        <authorList>
            <person name="Goeker M."/>
        </authorList>
    </citation>
    <scope>NUCLEOTIDE SEQUENCE [LARGE SCALE GENOMIC DNA]</scope>
    <source>
        <strain evidence="8 9">DSM 104969</strain>
    </source>
</reference>
<dbReference type="HAMAP" id="MF_00269">
    <property type="entry name" value="Tpx"/>
    <property type="match status" value="1"/>
</dbReference>
<evidence type="ECO:0000256" key="2">
    <source>
        <dbReference type="ARBA" id="ARBA00022862"/>
    </source>
</evidence>
<dbReference type="Proteomes" id="UP000555103">
    <property type="component" value="Unassembled WGS sequence"/>
</dbReference>
<proteinExistence type="inferred from homology"/>
<comment type="similarity">
    <text evidence="6">Belongs to the peroxiredoxin family. Tpx subfamily.</text>
</comment>
<dbReference type="SUPFAM" id="SSF52833">
    <property type="entry name" value="Thioredoxin-like"/>
    <property type="match status" value="1"/>
</dbReference>
<name>A0A840CS60_9BACT</name>
<keyword evidence="2 6" id="KW-0049">Antioxidant</keyword>
<comment type="caution">
    <text evidence="8">The sequence shown here is derived from an EMBL/GenBank/DDBJ whole genome shotgun (WGS) entry which is preliminary data.</text>
</comment>
<dbReference type="AlphaFoldDB" id="A0A840CS60"/>
<dbReference type="PANTHER" id="PTHR43110">
    <property type="entry name" value="THIOL PEROXIDASE"/>
    <property type="match status" value="1"/>
</dbReference>
<feature type="disulfide bond" description="Redox-active" evidence="6">
    <location>
        <begin position="61"/>
        <end position="95"/>
    </location>
</feature>
<comment type="function">
    <text evidence="6">Thiol-specific peroxidase that catalyzes the reduction of hydrogen peroxide and organic hydroperoxides to water and alcohols, respectively. Plays a role in cell protection against oxidative stress by detoxifying peroxides.</text>
</comment>
<dbReference type="PANTHER" id="PTHR43110:SF1">
    <property type="entry name" value="THIOL PEROXIDASE"/>
    <property type="match status" value="1"/>
</dbReference>
<dbReference type="EC" id="1.11.1.24" evidence="6"/>
<comment type="subunit">
    <text evidence="6">Homodimer.</text>
</comment>
<dbReference type="Pfam" id="PF08534">
    <property type="entry name" value="Redoxin"/>
    <property type="match status" value="1"/>
</dbReference>
<dbReference type="Gene3D" id="3.40.30.10">
    <property type="entry name" value="Glutaredoxin"/>
    <property type="match status" value="1"/>
</dbReference>
<keyword evidence="4 6" id="KW-1015">Disulfide bond</keyword>
<dbReference type="NCBIfam" id="NF001808">
    <property type="entry name" value="PRK00522.1"/>
    <property type="match status" value="1"/>
</dbReference>
<dbReference type="InterPro" id="IPR002065">
    <property type="entry name" value="TPX"/>
</dbReference>
<dbReference type="PROSITE" id="PS51352">
    <property type="entry name" value="THIOREDOXIN_2"/>
    <property type="match status" value="1"/>
</dbReference>
<sequence length="167" mass="17520">MAKITFKGEIPVNTSGELPAKGSVAPDFALVKSDLSEVSLKDLKGKKVVLNIFPSIDTGVCAASVRRFNKEAAGLPNTVVLAVSADLPFAAGRFCSAEGIENVHPASVFRSPEFAKAYGVLMTDGPLKGLLARSVVAIDADGKVLYTQLVPEVTEEPDYQAAISAVK</sequence>
<keyword evidence="5 6" id="KW-0676">Redox-active center</keyword>
<dbReference type="InterPro" id="IPR013766">
    <property type="entry name" value="Thioredoxin_domain"/>
</dbReference>
<gene>
    <name evidence="6" type="primary">tpx</name>
    <name evidence="8" type="ORF">GGR21_002892</name>
</gene>
<accession>A0A840CS60</accession>
<comment type="miscellaneous">
    <text evidence="6">The active site is a conserved redox-active cysteine residue, the peroxidatic cysteine (C(P)), which makes the nucleophilic attack on the peroxide substrate. The peroxide oxidizes the C(P)-SH to cysteine sulfenic acid (C(P)-SOH), which then reacts with another cysteine residue, the resolving cysteine (C(R)), to form a disulfide bridge. The disulfide is subsequently reduced by an appropriate electron donor to complete the catalytic cycle. In this atypical 2-Cys peroxiredoxin, C(R) is present in the same subunit to form an intramolecular disulfide. The disulfide is subsequently reduced by thioredoxin.</text>
</comment>
<keyword evidence="9" id="KW-1185">Reference proteome</keyword>